<dbReference type="Proteomes" id="UP000294664">
    <property type="component" value="Unassembled WGS sequence"/>
</dbReference>
<feature type="transmembrane region" description="Helical" evidence="1">
    <location>
        <begin position="57"/>
        <end position="77"/>
    </location>
</feature>
<dbReference type="RefSeq" id="WP_132032449.1">
    <property type="nucleotide sequence ID" value="NZ_SMAI01000009.1"/>
</dbReference>
<protein>
    <submittedName>
        <fullName evidence="2">Uncharacterized protein (DUF983 family)</fullName>
    </submittedName>
</protein>
<evidence type="ECO:0000313" key="3">
    <source>
        <dbReference type="Proteomes" id="UP000294664"/>
    </source>
</evidence>
<sequence>MPLSPYHAPISPLSAGLGCRCPRCGKGRLFKGFLETAPRCDSCGLDYAFIDAGDGPAVFVILFGGFVVVALAFFVEATWQPPLWVHALLWIPAILLVTLGLLRPFKGVLIALQYRNKAAEGKLEPGTGE</sequence>
<organism evidence="2 3">
    <name type="scientific">Aquabacter spiritensis</name>
    <dbReference type="NCBI Taxonomy" id="933073"/>
    <lineage>
        <taxon>Bacteria</taxon>
        <taxon>Pseudomonadati</taxon>
        <taxon>Pseudomonadota</taxon>
        <taxon>Alphaproteobacteria</taxon>
        <taxon>Hyphomicrobiales</taxon>
        <taxon>Xanthobacteraceae</taxon>
        <taxon>Aquabacter</taxon>
    </lineage>
</organism>
<keyword evidence="1" id="KW-1133">Transmembrane helix</keyword>
<evidence type="ECO:0000256" key="1">
    <source>
        <dbReference type="SAM" id="Phobius"/>
    </source>
</evidence>
<dbReference type="InterPro" id="IPR009325">
    <property type="entry name" value="DUF983"/>
</dbReference>
<keyword evidence="3" id="KW-1185">Reference proteome</keyword>
<dbReference type="EMBL" id="SMAI01000009">
    <property type="protein sequence ID" value="TCT03457.1"/>
    <property type="molecule type" value="Genomic_DNA"/>
</dbReference>
<dbReference type="AlphaFoldDB" id="A0A4R3LXT2"/>
<accession>A0A4R3LXT2</accession>
<feature type="transmembrane region" description="Helical" evidence="1">
    <location>
        <begin position="83"/>
        <end position="102"/>
    </location>
</feature>
<comment type="caution">
    <text evidence="2">The sequence shown here is derived from an EMBL/GenBank/DDBJ whole genome shotgun (WGS) entry which is preliminary data.</text>
</comment>
<keyword evidence="1" id="KW-0812">Transmembrane</keyword>
<dbReference type="OrthoDB" id="9799456at2"/>
<evidence type="ECO:0000313" key="2">
    <source>
        <dbReference type="EMBL" id="TCT03457.1"/>
    </source>
</evidence>
<keyword evidence="1" id="KW-0472">Membrane</keyword>
<reference evidence="2 3" key="1">
    <citation type="submission" date="2019-03" db="EMBL/GenBank/DDBJ databases">
        <title>Genomic Encyclopedia of Type Strains, Phase IV (KMG-IV): sequencing the most valuable type-strain genomes for metagenomic binning, comparative biology and taxonomic classification.</title>
        <authorList>
            <person name="Goeker M."/>
        </authorList>
    </citation>
    <scope>NUCLEOTIDE SEQUENCE [LARGE SCALE GENOMIC DNA]</scope>
    <source>
        <strain evidence="2 3">DSM 9035</strain>
    </source>
</reference>
<name>A0A4R3LXT2_9HYPH</name>
<gene>
    <name evidence="2" type="ORF">EDC64_1097</name>
</gene>
<dbReference type="Pfam" id="PF06170">
    <property type="entry name" value="DUF983"/>
    <property type="match status" value="1"/>
</dbReference>
<proteinExistence type="predicted"/>